<proteinExistence type="predicted"/>
<reference evidence="2 3" key="1">
    <citation type="submission" date="2012-10" db="EMBL/GenBank/DDBJ databases">
        <authorList>
            <consortium name="Gibbon Genome Sequencing Consortium"/>
        </authorList>
    </citation>
    <scope>NUCLEOTIDE SEQUENCE [LARGE SCALE GENOMIC DNA]</scope>
</reference>
<reference evidence="2" key="3">
    <citation type="submission" date="2025-09" db="UniProtKB">
        <authorList>
            <consortium name="Ensembl"/>
        </authorList>
    </citation>
    <scope>IDENTIFICATION</scope>
</reference>
<dbReference type="EMBL" id="ADFV01034868">
    <property type="status" value="NOT_ANNOTATED_CDS"/>
    <property type="molecule type" value="Genomic_DNA"/>
</dbReference>
<name>A0A2I3H014_NOMLE</name>
<dbReference type="AlphaFoldDB" id="A0A2I3H014"/>
<evidence type="ECO:0000313" key="2">
    <source>
        <dbReference type="Ensembl" id="ENSNLEP00000036835.1"/>
    </source>
</evidence>
<keyword evidence="3" id="KW-1185">Reference proteome</keyword>
<gene>
    <name evidence="2" type="primary">ONECUT1</name>
</gene>
<dbReference type="Ensembl" id="ENSNLET00000041319.1">
    <property type="protein sequence ID" value="ENSNLEP00000036835.1"/>
    <property type="gene ID" value="ENSNLEG00000006563.2"/>
</dbReference>
<dbReference type="GeneTree" id="ENSGT00950000183103"/>
<dbReference type="EMBL" id="ADFV01034867">
    <property type="status" value="NOT_ANNOTATED_CDS"/>
    <property type="molecule type" value="Genomic_DNA"/>
</dbReference>
<evidence type="ECO:0000313" key="3">
    <source>
        <dbReference type="Proteomes" id="UP000001073"/>
    </source>
</evidence>
<feature type="region of interest" description="Disordered" evidence="1">
    <location>
        <begin position="1"/>
        <end position="34"/>
    </location>
</feature>
<organism evidence="2 3">
    <name type="scientific">Nomascus leucogenys</name>
    <name type="common">Northern white-cheeked gibbon</name>
    <name type="synonym">Hylobates leucogenys</name>
    <dbReference type="NCBI Taxonomy" id="61853"/>
    <lineage>
        <taxon>Eukaryota</taxon>
        <taxon>Metazoa</taxon>
        <taxon>Chordata</taxon>
        <taxon>Craniata</taxon>
        <taxon>Vertebrata</taxon>
        <taxon>Euteleostomi</taxon>
        <taxon>Mammalia</taxon>
        <taxon>Eutheria</taxon>
        <taxon>Euarchontoglires</taxon>
        <taxon>Primates</taxon>
        <taxon>Haplorrhini</taxon>
        <taxon>Catarrhini</taxon>
        <taxon>Hylobatidae</taxon>
        <taxon>Nomascus</taxon>
    </lineage>
</organism>
<feature type="compositionally biased region" description="Basic residues" evidence="1">
    <location>
        <begin position="7"/>
        <end position="17"/>
    </location>
</feature>
<accession>A0A2I3H014</accession>
<protein>
    <submittedName>
        <fullName evidence="2">One cut homeobox 1</fullName>
    </submittedName>
</protein>
<sequence length="66" mass="7487">MESQKSFIKHAKGKNKNMGKTEATHPKSPGWSSQTSSVELYMQYSRKISVHPKNCKSPFPSSWGWS</sequence>
<dbReference type="Proteomes" id="UP000001073">
    <property type="component" value="Chromosome 6"/>
</dbReference>
<evidence type="ECO:0000256" key="1">
    <source>
        <dbReference type="SAM" id="MobiDB-lite"/>
    </source>
</evidence>
<reference evidence="2" key="2">
    <citation type="submission" date="2025-08" db="UniProtKB">
        <authorList>
            <consortium name="Ensembl"/>
        </authorList>
    </citation>
    <scope>IDENTIFICATION</scope>
</reference>